<name>A0A445GMN7_GLYSO</name>
<comment type="caution">
    <text evidence="1">The sequence shown here is derived from an EMBL/GenBank/DDBJ whole genome shotgun (WGS) entry which is preliminary data.</text>
</comment>
<organism evidence="1 2">
    <name type="scientific">Glycine soja</name>
    <name type="common">Wild soybean</name>
    <dbReference type="NCBI Taxonomy" id="3848"/>
    <lineage>
        <taxon>Eukaryota</taxon>
        <taxon>Viridiplantae</taxon>
        <taxon>Streptophyta</taxon>
        <taxon>Embryophyta</taxon>
        <taxon>Tracheophyta</taxon>
        <taxon>Spermatophyta</taxon>
        <taxon>Magnoliopsida</taxon>
        <taxon>eudicotyledons</taxon>
        <taxon>Gunneridae</taxon>
        <taxon>Pentapetalae</taxon>
        <taxon>rosids</taxon>
        <taxon>fabids</taxon>
        <taxon>Fabales</taxon>
        <taxon>Fabaceae</taxon>
        <taxon>Papilionoideae</taxon>
        <taxon>50 kb inversion clade</taxon>
        <taxon>NPAAA clade</taxon>
        <taxon>indigoferoid/millettioid clade</taxon>
        <taxon>Phaseoleae</taxon>
        <taxon>Glycine</taxon>
        <taxon>Glycine subgen. Soja</taxon>
    </lineage>
</organism>
<proteinExistence type="predicted"/>
<sequence length="118" mass="12936">MMSGRKKKICLEDHSIKQKKMNYIWRPIATNASSCDESLMKDALVESEDGCKVQETGCSTSSTISNEHLTKIAAEAMSEIAESDTSPSQLLDNVENRVLEGDSSVSTEKHSISVLARL</sequence>
<keyword evidence="2" id="KW-1185">Reference proteome</keyword>
<accession>A0A445GMN7</accession>
<dbReference type="AlphaFoldDB" id="A0A445GMN7"/>
<evidence type="ECO:0000313" key="2">
    <source>
        <dbReference type="Proteomes" id="UP000289340"/>
    </source>
</evidence>
<reference evidence="1 2" key="1">
    <citation type="submission" date="2018-09" db="EMBL/GenBank/DDBJ databases">
        <title>A high-quality reference genome of wild soybean provides a powerful tool to mine soybean genomes.</title>
        <authorList>
            <person name="Xie M."/>
            <person name="Chung C.Y.L."/>
            <person name="Li M.-W."/>
            <person name="Wong F.-L."/>
            <person name="Chan T.-F."/>
            <person name="Lam H.-M."/>
        </authorList>
    </citation>
    <scope>NUCLEOTIDE SEQUENCE [LARGE SCALE GENOMIC DNA]</scope>
    <source>
        <strain evidence="2">cv. W05</strain>
        <tissue evidence="1">Hypocotyl of etiolated seedlings</tissue>
    </source>
</reference>
<evidence type="ECO:0000313" key="1">
    <source>
        <dbReference type="EMBL" id="RZB62535.1"/>
    </source>
</evidence>
<gene>
    <name evidence="1" type="ORF">D0Y65_039700</name>
</gene>
<dbReference type="EMBL" id="QZWG01000015">
    <property type="protein sequence ID" value="RZB62535.1"/>
    <property type="molecule type" value="Genomic_DNA"/>
</dbReference>
<dbReference type="Proteomes" id="UP000289340">
    <property type="component" value="Chromosome 15"/>
</dbReference>
<protein>
    <submittedName>
        <fullName evidence="1">Uncharacterized protein</fullName>
    </submittedName>
</protein>